<comment type="caution">
    <text evidence="2">The sequence shown here is derived from an EMBL/GenBank/DDBJ whole genome shotgun (WGS) entry which is preliminary data.</text>
</comment>
<dbReference type="EMBL" id="VSSQ01000970">
    <property type="protein sequence ID" value="MPM03643.1"/>
    <property type="molecule type" value="Genomic_DNA"/>
</dbReference>
<dbReference type="Pfam" id="PF18962">
    <property type="entry name" value="Por_Secre_tail"/>
    <property type="match status" value="1"/>
</dbReference>
<dbReference type="InterPro" id="IPR026444">
    <property type="entry name" value="Secre_tail"/>
</dbReference>
<accession>A0A644WML0</accession>
<dbReference type="AlphaFoldDB" id="A0A644WML0"/>
<proteinExistence type="predicted"/>
<gene>
    <name evidence="2" type="ORF">SDC9_49910</name>
</gene>
<sequence length="931" mass="98418">MKRTFIMLFVFAILVNTGLFSQTTLATGDIAIIGLNSDGDDEFSFLLLKDITAGTSIYITDKGWNDGTGFFTIIGDGIWQWTTSSALSAGTVVHIKTTNNGTIEAGSLAASIGTVSWAENNGTSISYAGDQIFLFQGTAASPTIIAGCHWNVEAGTTNANWDGSCAATQTSALPDQLTNGVNAIWLYGPGPTEYDNFRYNCTLTSGTPTELRASINNINNWNVDLTNTTPYTINPFPCTFSVTSTCVNPTVPTVSATPASVCPGSTSTLSISGNLNDATSWKIYTGSCGGTLIGATATSTFLVTPSSTTTYYVRGEGGCVTPGSCGTATINVKPSYNLSETDYVCSGDSYTFPDGTTQNNISVQIVHTSYLQTALLCDSIIQTTINVNPTYNLSETVSVCSGNSYTFPDGTTQNNITAQVVHASNLLTTATLCDSVIETTVNVNPVYNLTETDYVCSGDSYTFPDGTSQNNITAQVVHTSNLISAQSCDSVIVTTINVNPTYNLSESVSVCSGSSYTFPDGTTENNITAQVVHTSNLLTTATLCDSVIETTVNVNPVYNLTETDYVCSGDSYTFPDGTSQNNITAQVVHTSNLISAQSCDSVIVTTINVNPTYNLSESVSVCSGSSYSFPDGTTQTNITAQVVHYSNLQTNATLCDSIIETTVNVIPAYNLTETNYVCSGDSYTFPDGTTQNNIIAQVVHTSNLISAQSCDSVIVTTINVNPTYDLTETVSVCSGSSYSFPDGTTENNITAQVIHTSYLQTATLCDSIIETTVNAVIIDAGVAQAGAVLTANEAGATYQWLECPGMTTISGATNQSYTATANGDYAVIVSNSSCVDTSVCMTVTGVGVETLLSADKIKLYPNPSEGLIIIEFPEECEEIQITIRDIAGKEIEKHSYENTQNINLQIDGAPGFYFIEAATSTGKAVFKLLKN</sequence>
<reference evidence="2" key="1">
    <citation type="submission" date="2019-08" db="EMBL/GenBank/DDBJ databases">
        <authorList>
            <person name="Kucharzyk K."/>
            <person name="Murdoch R.W."/>
            <person name="Higgins S."/>
            <person name="Loffler F."/>
        </authorList>
    </citation>
    <scope>NUCLEOTIDE SEQUENCE</scope>
</reference>
<evidence type="ECO:0000313" key="2">
    <source>
        <dbReference type="EMBL" id="MPM03643.1"/>
    </source>
</evidence>
<evidence type="ECO:0000259" key="1">
    <source>
        <dbReference type="Pfam" id="PF18962"/>
    </source>
</evidence>
<name>A0A644WML0_9ZZZZ</name>
<organism evidence="2">
    <name type="scientific">bioreactor metagenome</name>
    <dbReference type="NCBI Taxonomy" id="1076179"/>
    <lineage>
        <taxon>unclassified sequences</taxon>
        <taxon>metagenomes</taxon>
        <taxon>ecological metagenomes</taxon>
    </lineage>
</organism>
<dbReference type="NCBIfam" id="TIGR04183">
    <property type="entry name" value="Por_Secre_tail"/>
    <property type="match status" value="1"/>
</dbReference>
<feature type="domain" description="Secretion system C-terminal sorting" evidence="1">
    <location>
        <begin position="859"/>
        <end position="927"/>
    </location>
</feature>
<protein>
    <recommendedName>
        <fullName evidence="1">Secretion system C-terminal sorting domain-containing protein</fullName>
    </recommendedName>
</protein>